<gene>
    <name evidence="3" type="ORF">AK812_SmicGene37054</name>
</gene>
<organism evidence="3 4">
    <name type="scientific">Symbiodinium microadriaticum</name>
    <name type="common">Dinoflagellate</name>
    <name type="synonym">Zooxanthella microadriatica</name>
    <dbReference type="NCBI Taxonomy" id="2951"/>
    <lineage>
        <taxon>Eukaryota</taxon>
        <taxon>Sar</taxon>
        <taxon>Alveolata</taxon>
        <taxon>Dinophyceae</taxon>
        <taxon>Suessiales</taxon>
        <taxon>Symbiodiniaceae</taxon>
        <taxon>Symbiodinium</taxon>
    </lineage>
</organism>
<dbReference type="PANTHER" id="PTHR11319:SF35">
    <property type="entry name" value="OUTER MEMBRANE PROTEIN PMPC-RELATED"/>
    <property type="match status" value="1"/>
</dbReference>
<dbReference type="PANTHER" id="PTHR11319">
    <property type="entry name" value="G PROTEIN-COUPLED RECEPTOR-RELATED"/>
    <property type="match status" value="1"/>
</dbReference>
<keyword evidence="2" id="KW-1133">Transmembrane helix</keyword>
<comment type="caution">
    <text evidence="3">The sequence shown here is derived from an EMBL/GenBank/DDBJ whole genome shotgun (WGS) entry which is preliminary data.</text>
</comment>
<sequence length="2163" mass="232736">MATSLRGAEHVAYPYPGPCIHKWLMSVRAEDFSQLKLRSVLYVVLDDVLAPNFTGFDNTMVERGWSTLGTQTRPISLHGLNKFYRDLHFVDIRETGIRDLSELPPFEKRCKAGKRRSSDIVLLFRHHGSMPPTKDKAPKAAGKGKVEDKVPTTKLEFGYPPDLTNALRAISDRATQDLWHNPSGVGGGEPTAEQLAQKHANMIHKLSKRIAGDVRAKEALKTSLSQWTSALGHHLAALVPRIQAISHKLDDDLNEACQEMQAAAVESATSQEKILQAQAAQLGPAWSTIQEQEIYKIAGALRAFGAVQPANSLPSTSPAKAGGSVPVVLPSRTLNDQDVHRAPVGAPASPVSSTSTMTLGGAGTANTVVLPPESEVATAATGRTPEAIPKTAATVIEDDEVAILSETWPPMQNKMSCCPGYDTMPIRPGAFWSMRFLLTTLGERSTSDWLFKADATPAQRIEAAIQVSGEPDPASPLLARLSQGVAGLVMAHDRPSGATLAIGQERDRTLSVTGNPSLLKMFGSLMVLLTAADLGLVRLRGQNGAFWKDVLARDPSPDICVRLPGERVETLTLRLETAGILPSTEEDCSTEESPVPPSSPGLTDLCSETSFMISPLVVVGGTAVTTIEQVHTAFQHALYGRAQDYASGYVCVVCILDGAIHVRRLLNPSALLHARDGDVLDVTDSEVPVAVSWILGACAVGPGAHTVCRLSRLLSRQELAEIVHSRPSAVNVLGIATAMFDTTLQLRDGDVVWDSLLYDEASQWWARLEQEVSSASTLGLFLGLLYKRIGVGGLLASMWATGATAMRGDPTGRPTPCQCCLAAAGMSTGDCGKHYRKAGFVSVNVNPNLVSIAGLGALREAGWIEIRANEVLKSLHGLEGLHTVSDAYHAFSFSVSANTQLRSLDALGGLRGHMVYKFQLDLETVHMANLSLQGLLGLTTICSSNTCVEPLRILGDDVSEFLCFPESDRSRLQDMYRVACDYSVGLCGCPLGTEGPNCSLPSPEVRIVPGQSKECMRPRPVEGNTKMCEVCIQVETNNYDTALLDPPQTVRVVPADFFLPGSLREPLLYSVAPMYPWCLDSGDCFRSGKRDFFLPGSLREPLLYSVAPMYPWCLDSGDCFRSGALMVALSVSSVSNDTTSFLLTVTEPPTGSAQFQTQEIHVTEGAADVAVVVFRFGGDYGTLTSIIGVDENSSTAVPGLQYTWTDEIITWPHGDTTPKAFTMSFPDNDEIHVTEGAADVAVVVFRFGGDYGTLTSIIGVDENSSTAVPGLQYTWTDEIITWPHGDTTPKAFTMSFPDNDAPGLVMNVWFLWDRVYQPPRNLTLTFLGQDSVTRISTALVINDDGDAGMLGFSSQRNETLEGSAGSGCLLYARREGGSSGRAQAKVEVVPCDGGEASATENDDYILAAGSLTWEDEDPVGIEVDQTGMELNASAGTGVGPARLVLFQDAETEGDESICFGLTKLPGSVSEVTAADRSSFSSRSALVLQDEGTSGGDLVRFVADRVWSGRRLSSGGEVTVALALRSCATCVAPTAATAPMLLSRNYTAQWPELSVDPGRYLMCLCPCSTGACFGRPVASLSLDGMRGGQQATCFLGQPCQLANVQGVGLGAGDALTAAESCGETELLNGLPGSRVATDIANSGTYTFQSAGPLSTSSGVFSLCWCRGGATACVDKEDFKYQVSGDGGWEILESRYDHRLIERLALQEQTSPPDFRVLAGKLQLLCPRGFFWPTDEGVPEREGECQACMSYQTTIQVGAIGEAACVCQTDLAFQEVTDGNCGCRDGYHWSEATSTCEPCNSGQSCQWENLFQYSLGLPPLVPGFWSTAGGSVYRCFSDRTCPNTNSVCAYGRAGKACSLCAPGYVGGHDGECTPYSESCAHSNSDANLAAFVPLAVLLALMAAGACLIAVAMRGRSTNKQTYTSSAYLSAWRTSLAQNFQYLQLLSIVSLFEVRWPTVLAEIWRWIRAITMDLVTLPSLGCLMPVPSAFGEMMVRFLVPVVLAGLTFVAWGLLLLLRKSLRCAPGKFAKSLQEYITVSGAQVLELLMLVGTLFFSVLVRNGFILFTCARGPNQVSTVVIYPHIDCPSTNALGDLQLWFELMPYALAYNVVFGFGLIFGVWYAARKTAQFLVQNDFAERGSWAFLSWEFRDTYTWWLLVKMSRDLL</sequence>
<accession>A0A1Q9CH94</accession>
<proteinExistence type="predicted"/>
<dbReference type="OrthoDB" id="437623at2759"/>
<evidence type="ECO:0000256" key="1">
    <source>
        <dbReference type="SAM" id="MobiDB-lite"/>
    </source>
</evidence>
<feature type="transmembrane region" description="Helical" evidence="2">
    <location>
        <begin position="2035"/>
        <end position="2056"/>
    </location>
</feature>
<evidence type="ECO:0000256" key="2">
    <source>
        <dbReference type="SAM" id="Phobius"/>
    </source>
</evidence>
<keyword evidence="2" id="KW-0812">Transmembrane</keyword>
<dbReference type="Proteomes" id="UP000186817">
    <property type="component" value="Unassembled WGS sequence"/>
</dbReference>
<feature type="compositionally biased region" description="Basic and acidic residues" evidence="1">
    <location>
        <begin position="133"/>
        <end position="148"/>
    </location>
</feature>
<feature type="region of interest" description="Disordered" evidence="1">
    <location>
        <begin position="129"/>
        <end position="148"/>
    </location>
</feature>
<feature type="transmembrane region" description="Helical" evidence="2">
    <location>
        <begin position="1994"/>
        <end position="2014"/>
    </location>
</feature>
<feature type="transmembrane region" description="Helical" evidence="2">
    <location>
        <begin position="1971"/>
        <end position="1988"/>
    </location>
</feature>
<dbReference type="EMBL" id="LSRX01001207">
    <property type="protein sequence ID" value="OLP82304.1"/>
    <property type="molecule type" value="Genomic_DNA"/>
</dbReference>
<evidence type="ECO:0000313" key="4">
    <source>
        <dbReference type="Proteomes" id="UP000186817"/>
    </source>
</evidence>
<keyword evidence="2" id="KW-0472">Membrane</keyword>
<protein>
    <submittedName>
        <fullName evidence="3">Uncharacterized protein</fullName>
    </submittedName>
</protein>
<reference evidence="3 4" key="1">
    <citation type="submission" date="2016-02" db="EMBL/GenBank/DDBJ databases">
        <title>Genome analysis of coral dinoflagellate symbionts highlights evolutionary adaptations to a symbiotic lifestyle.</title>
        <authorList>
            <person name="Aranda M."/>
            <person name="Li Y."/>
            <person name="Liew Y.J."/>
            <person name="Baumgarten S."/>
            <person name="Simakov O."/>
            <person name="Wilson M."/>
            <person name="Piel J."/>
            <person name="Ashoor H."/>
            <person name="Bougouffa S."/>
            <person name="Bajic V.B."/>
            <person name="Ryu T."/>
            <person name="Ravasi T."/>
            <person name="Bayer T."/>
            <person name="Micklem G."/>
            <person name="Kim H."/>
            <person name="Bhak J."/>
            <person name="Lajeunesse T.C."/>
            <person name="Voolstra C.R."/>
        </authorList>
    </citation>
    <scope>NUCLEOTIDE SEQUENCE [LARGE SCALE GENOMIC DNA]</scope>
    <source>
        <strain evidence="3 4">CCMP2467</strain>
    </source>
</reference>
<feature type="transmembrane region" description="Helical" evidence="2">
    <location>
        <begin position="2102"/>
        <end position="2121"/>
    </location>
</feature>
<name>A0A1Q9CH94_SYMMI</name>
<feature type="transmembrane region" description="Helical" evidence="2">
    <location>
        <begin position="1886"/>
        <end position="1908"/>
    </location>
</feature>
<evidence type="ECO:0000313" key="3">
    <source>
        <dbReference type="EMBL" id="OLP82304.1"/>
    </source>
</evidence>
<keyword evidence="4" id="KW-1185">Reference proteome</keyword>